<evidence type="ECO:0000313" key="4">
    <source>
        <dbReference type="Proteomes" id="UP000194127"/>
    </source>
</evidence>
<organism evidence="3 4">
    <name type="scientific">Postia placenta MAD-698-R-SB12</name>
    <dbReference type="NCBI Taxonomy" id="670580"/>
    <lineage>
        <taxon>Eukaryota</taxon>
        <taxon>Fungi</taxon>
        <taxon>Dikarya</taxon>
        <taxon>Basidiomycota</taxon>
        <taxon>Agaricomycotina</taxon>
        <taxon>Agaricomycetes</taxon>
        <taxon>Polyporales</taxon>
        <taxon>Adustoporiaceae</taxon>
        <taxon>Rhodonia</taxon>
    </lineage>
</organism>
<feature type="transmembrane region" description="Helical" evidence="2">
    <location>
        <begin position="222"/>
        <end position="240"/>
    </location>
</feature>
<keyword evidence="4" id="KW-1185">Reference proteome</keyword>
<feature type="region of interest" description="Disordered" evidence="1">
    <location>
        <begin position="281"/>
        <end position="313"/>
    </location>
</feature>
<dbReference type="EMBL" id="KZ110591">
    <property type="protein sequence ID" value="OSX68136.1"/>
    <property type="molecule type" value="Genomic_DNA"/>
</dbReference>
<dbReference type="Proteomes" id="UP000194127">
    <property type="component" value="Unassembled WGS sequence"/>
</dbReference>
<keyword evidence="2" id="KW-0812">Transmembrane</keyword>
<dbReference type="GeneID" id="36328621"/>
<keyword evidence="2" id="KW-0472">Membrane</keyword>
<keyword evidence="2" id="KW-1133">Transmembrane helix</keyword>
<feature type="transmembrane region" description="Helical" evidence="2">
    <location>
        <begin position="102"/>
        <end position="122"/>
    </location>
</feature>
<dbReference type="RefSeq" id="XP_024344930.1">
    <property type="nucleotide sequence ID" value="XM_024483672.1"/>
</dbReference>
<name>A0A1X6NI70_9APHY</name>
<gene>
    <name evidence="3" type="ORF">POSPLADRAFT_1127852</name>
</gene>
<protein>
    <submittedName>
        <fullName evidence="3">Uncharacterized protein</fullName>
    </submittedName>
</protein>
<feature type="transmembrane region" description="Helical" evidence="2">
    <location>
        <begin position="172"/>
        <end position="193"/>
    </location>
</feature>
<reference evidence="3 4" key="1">
    <citation type="submission" date="2017-04" db="EMBL/GenBank/DDBJ databases">
        <title>Genome Sequence of the Model Brown-Rot Fungus Postia placenta SB12.</title>
        <authorList>
            <consortium name="DOE Joint Genome Institute"/>
            <person name="Gaskell J."/>
            <person name="Kersten P."/>
            <person name="Larrondo L.F."/>
            <person name="Canessa P."/>
            <person name="Martinez D."/>
            <person name="Hibbett D."/>
            <person name="Schmoll M."/>
            <person name="Kubicek C.P."/>
            <person name="Martinez A.T."/>
            <person name="Yadav J."/>
            <person name="Master E."/>
            <person name="Magnuson J.K."/>
            <person name="James T."/>
            <person name="Yaver D."/>
            <person name="Berka R."/>
            <person name="Labutti K."/>
            <person name="Lipzen A."/>
            <person name="Aerts A."/>
            <person name="Barry K."/>
            <person name="Henrissat B."/>
            <person name="Blanchette R."/>
            <person name="Grigoriev I."/>
            <person name="Cullen D."/>
        </authorList>
    </citation>
    <scope>NUCLEOTIDE SEQUENCE [LARGE SCALE GENOMIC DNA]</scope>
    <source>
        <strain evidence="3 4">MAD-698-R-SB12</strain>
    </source>
</reference>
<proteinExistence type="predicted"/>
<feature type="transmembrane region" description="Helical" evidence="2">
    <location>
        <begin position="21"/>
        <end position="41"/>
    </location>
</feature>
<accession>A0A1X6NI70</accession>
<dbReference type="AlphaFoldDB" id="A0A1X6NI70"/>
<sequence length="332" mass="36359">MAYHVTLNLPHDVRCLWGRRSIATLVSVMNWLVIAGDIIAFGPLPINTTSDGGYASEILYIVTVAISPCKVCHSRPQSYTYPEFLVVAALRVHAVSGGNWRLVLPVWLLGMVPVGTNIVGTWRITKFVPLNQDYQSGAQPNITYSDATSNAYVDLIDSGGFYALIELCRMVIISRTSIVVSDILVVGATWYYISHTSSVKTQLVREVWDARPNLTTVMFRDGTLYFLMSSILISRFLICIREAAERSTQAFSSQSLSFIDSQGDSNPQPWLSSAEFATDIANPSAGDNGRADAFSDLEDDLDPRDDAGEGRDGGIELEEYAASVCSVDAHTP</sequence>
<dbReference type="OrthoDB" id="2756573at2759"/>
<feature type="compositionally biased region" description="Basic and acidic residues" evidence="1">
    <location>
        <begin position="304"/>
        <end position="313"/>
    </location>
</feature>
<evidence type="ECO:0000256" key="1">
    <source>
        <dbReference type="SAM" id="MobiDB-lite"/>
    </source>
</evidence>
<evidence type="ECO:0000313" key="3">
    <source>
        <dbReference type="EMBL" id="OSX68136.1"/>
    </source>
</evidence>
<evidence type="ECO:0000256" key="2">
    <source>
        <dbReference type="SAM" id="Phobius"/>
    </source>
</evidence>